<name>A0A2Z7C3T3_9LAMI</name>
<sequence>MLEYSHAYVQSCLNKLNSYLEPQFYFDRSRRTQLQQPAQIRYSPASQKFNGKFLEAQIQKLKQIGITIDQKFVKMLEPSTTSRSLNKPIQSSKLVSIESPKEYELSASNLAPNGGVNRRQIGE</sequence>
<protein>
    <submittedName>
        <fullName evidence="1">Putative pectinesterase/pectinesterase inhibitor 51</fullName>
    </submittedName>
</protein>
<dbReference type="EMBL" id="KQ999485">
    <property type="protein sequence ID" value="KZV41377.1"/>
    <property type="molecule type" value="Genomic_DNA"/>
</dbReference>
<proteinExistence type="predicted"/>
<organism evidence="1 2">
    <name type="scientific">Dorcoceras hygrometricum</name>
    <dbReference type="NCBI Taxonomy" id="472368"/>
    <lineage>
        <taxon>Eukaryota</taxon>
        <taxon>Viridiplantae</taxon>
        <taxon>Streptophyta</taxon>
        <taxon>Embryophyta</taxon>
        <taxon>Tracheophyta</taxon>
        <taxon>Spermatophyta</taxon>
        <taxon>Magnoliopsida</taxon>
        <taxon>eudicotyledons</taxon>
        <taxon>Gunneridae</taxon>
        <taxon>Pentapetalae</taxon>
        <taxon>asterids</taxon>
        <taxon>lamiids</taxon>
        <taxon>Lamiales</taxon>
        <taxon>Gesneriaceae</taxon>
        <taxon>Didymocarpoideae</taxon>
        <taxon>Trichosporeae</taxon>
        <taxon>Loxocarpinae</taxon>
        <taxon>Dorcoceras</taxon>
    </lineage>
</organism>
<keyword evidence="2" id="KW-1185">Reference proteome</keyword>
<evidence type="ECO:0000313" key="2">
    <source>
        <dbReference type="Proteomes" id="UP000250235"/>
    </source>
</evidence>
<accession>A0A2Z7C3T3</accession>
<dbReference type="Proteomes" id="UP000250235">
    <property type="component" value="Unassembled WGS sequence"/>
</dbReference>
<gene>
    <name evidence="1" type="ORF">F511_38131</name>
</gene>
<reference evidence="1 2" key="1">
    <citation type="journal article" date="2015" name="Proc. Natl. Acad. Sci. U.S.A.">
        <title>The resurrection genome of Boea hygrometrica: A blueprint for survival of dehydration.</title>
        <authorList>
            <person name="Xiao L."/>
            <person name="Yang G."/>
            <person name="Zhang L."/>
            <person name="Yang X."/>
            <person name="Zhao S."/>
            <person name="Ji Z."/>
            <person name="Zhou Q."/>
            <person name="Hu M."/>
            <person name="Wang Y."/>
            <person name="Chen M."/>
            <person name="Xu Y."/>
            <person name="Jin H."/>
            <person name="Xiao X."/>
            <person name="Hu G."/>
            <person name="Bao F."/>
            <person name="Hu Y."/>
            <person name="Wan P."/>
            <person name="Li L."/>
            <person name="Deng X."/>
            <person name="Kuang T."/>
            <person name="Xiang C."/>
            <person name="Zhu J.K."/>
            <person name="Oliver M.J."/>
            <person name="He Y."/>
        </authorList>
    </citation>
    <scope>NUCLEOTIDE SEQUENCE [LARGE SCALE GENOMIC DNA]</scope>
    <source>
        <strain evidence="2">cv. XS01</strain>
    </source>
</reference>
<dbReference type="AlphaFoldDB" id="A0A2Z7C3T3"/>
<evidence type="ECO:0000313" key="1">
    <source>
        <dbReference type="EMBL" id="KZV41377.1"/>
    </source>
</evidence>